<feature type="transmembrane region" description="Helical" evidence="9">
    <location>
        <begin position="814"/>
        <end position="833"/>
    </location>
</feature>
<dbReference type="InterPro" id="IPR027417">
    <property type="entry name" value="P-loop_NTPase"/>
</dbReference>
<comment type="subcellular location">
    <subcellularLocation>
        <location evidence="1">Membrane</location>
        <topology evidence="1">Multi-pass membrane protein</topology>
    </subcellularLocation>
</comment>
<evidence type="ECO:0000256" key="4">
    <source>
        <dbReference type="ARBA" id="ARBA00022741"/>
    </source>
</evidence>
<dbReference type="Gene3D" id="1.20.1560.10">
    <property type="entry name" value="ABC transporter type 1, transmembrane domain"/>
    <property type="match status" value="2"/>
</dbReference>
<accession>A0A813JRR6</accession>
<evidence type="ECO:0000256" key="5">
    <source>
        <dbReference type="ARBA" id="ARBA00022840"/>
    </source>
</evidence>
<keyword evidence="7 9" id="KW-0472">Membrane</keyword>
<dbReference type="CDD" id="cd18580">
    <property type="entry name" value="ABC_6TM_ABCC_D2"/>
    <property type="match status" value="1"/>
</dbReference>
<evidence type="ECO:0008006" key="14">
    <source>
        <dbReference type="Google" id="ProtNLM"/>
    </source>
</evidence>
<gene>
    <name evidence="12" type="ORF">PGLA2088_LOCUS24163</name>
</gene>
<evidence type="ECO:0000259" key="10">
    <source>
        <dbReference type="PROSITE" id="PS50893"/>
    </source>
</evidence>
<dbReference type="GO" id="GO:0016887">
    <property type="term" value="F:ATP hydrolysis activity"/>
    <property type="evidence" value="ECO:0007669"/>
    <property type="project" value="InterPro"/>
</dbReference>
<dbReference type="PROSITE" id="PS50929">
    <property type="entry name" value="ABC_TM1F"/>
    <property type="match status" value="2"/>
</dbReference>
<name>A0A813JRR6_POLGL</name>
<evidence type="ECO:0000259" key="11">
    <source>
        <dbReference type="PROSITE" id="PS50929"/>
    </source>
</evidence>
<keyword evidence="3 9" id="KW-0812">Transmembrane</keyword>
<evidence type="ECO:0000256" key="2">
    <source>
        <dbReference type="ARBA" id="ARBA00022448"/>
    </source>
</evidence>
<dbReference type="Proteomes" id="UP000626109">
    <property type="component" value="Unassembled WGS sequence"/>
</dbReference>
<feature type="transmembrane region" description="Helical" evidence="9">
    <location>
        <begin position="179"/>
        <end position="198"/>
    </location>
</feature>
<dbReference type="InterPro" id="IPR017871">
    <property type="entry name" value="ABC_transporter-like_CS"/>
</dbReference>
<evidence type="ECO:0000256" key="9">
    <source>
        <dbReference type="SAM" id="Phobius"/>
    </source>
</evidence>
<dbReference type="Pfam" id="PF00664">
    <property type="entry name" value="ABC_membrane"/>
    <property type="match status" value="2"/>
</dbReference>
<dbReference type="PROSITE" id="PS00211">
    <property type="entry name" value="ABC_TRANSPORTER_1"/>
    <property type="match status" value="2"/>
</dbReference>
<feature type="transmembrane region" description="Helical" evidence="9">
    <location>
        <begin position="1076"/>
        <end position="1100"/>
    </location>
</feature>
<feature type="transmembrane region" description="Helical" evidence="9">
    <location>
        <begin position="407"/>
        <end position="428"/>
    </location>
</feature>
<feature type="region of interest" description="Disordered" evidence="8">
    <location>
        <begin position="752"/>
        <end position="772"/>
    </location>
</feature>
<dbReference type="EMBL" id="CAJNNW010026377">
    <property type="protein sequence ID" value="CAE8684856.1"/>
    <property type="molecule type" value="Genomic_DNA"/>
</dbReference>
<evidence type="ECO:0000256" key="8">
    <source>
        <dbReference type="SAM" id="MobiDB-lite"/>
    </source>
</evidence>
<dbReference type="Pfam" id="PF00005">
    <property type="entry name" value="ABC_tran"/>
    <property type="match status" value="2"/>
</dbReference>
<feature type="compositionally biased region" description="Low complexity" evidence="8">
    <location>
        <begin position="752"/>
        <end position="768"/>
    </location>
</feature>
<evidence type="ECO:0000313" key="12">
    <source>
        <dbReference type="EMBL" id="CAE8684856.1"/>
    </source>
</evidence>
<feature type="transmembrane region" description="Helical" evidence="9">
    <location>
        <begin position="934"/>
        <end position="964"/>
    </location>
</feature>
<evidence type="ECO:0000256" key="1">
    <source>
        <dbReference type="ARBA" id="ARBA00004141"/>
    </source>
</evidence>
<protein>
    <recommendedName>
        <fullName evidence="14">ATP-dependent transporter ycf16</fullName>
    </recommendedName>
</protein>
<evidence type="ECO:0000256" key="3">
    <source>
        <dbReference type="ARBA" id="ARBA00022692"/>
    </source>
</evidence>
<dbReference type="Gene3D" id="3.40.50.300">
    <property type="entry name" value="P-loop containing nucleotide triphosphate hydrolases"/>
    <property type="match status" value="2"/>
</dbReference>
<feature type="domain" description="ABC transmembrane type-1" evidence="11">
    <location>
        <begin position="817"/>
        <end position="1099"/>
    </location>
</feature>
<dbReference type="InterPro" id="IPR003593">
    <property type="entry name" value="AAA+_ATPase"/>
</dbReference>
<feature type="transmembrane region" description="Helical" evidence="9">
    <location>
        <begin position="1035"/>
        <end position="1056"/>
    </location>
</feature>
<feature type="domain" description="ABC transporter" evidence="10">
    <location>
        <begin position="495"/>
        <end position="721"/>
    </location>
</feature>
<comment type="caution">
    <text evidence="12">The sequence shown here is derived from an EMBL/GenBank/DDBJ whole genome shotgun (WGS) entry which is preliminary data.</text>
</comment>
<feature type="transmembrane region" description="Helical" evidence="9">
    <location>
        <begin position="324"/>
        <end position="343"/>
    </location>
</feature>
<keyword evidence="5" id="KW-0067">ATP-binding</keyword>
<dbReference type="InterPro" id="IPR003439">
    <property type="entry name" value="ABC_transporter-like_ATP-bd"/>
</dbReference>
<dbReference type="InterPro" id="IPR011527">
    <property type="entry name" value="ABC1_TM_dom"/>
</dbReference>
<organism evidence="12 13">
    <name type="scientific">Polarella glacialis</name>
    <name type="common">Dinoflagellate</name>
    <dbReference type="NCBI Taxonomy" id="89957"/>
    <lineage>
        <taxon>Eukaryota</taxon>
        <taxon>Sar</taxon>
        <taxon>Alveolata</taxon>
        <taxon>Dinophyceae</taxon>
        <taxon>Suessiales</taxon>
        <taxon>Suessiaceae</taxon>
        <taxon>Polarella</taxon>
    </lineage>
</organism>
<feature type="transmembrane region" description="Helical" evidence="9">
    <location>
        <begin position="440"/>
        <end position="464"/>
    </location>
</feature>
<dbReference type="GO" id="GO:0016020">
    <property type="term" value="C:membrane"/>
    <property type="evidence" value="ECO:0007669"/>
    <property type="project" value="UniProtKB-SubCell"/>
</dbReference>
<keyword evidence="6 9" id="KW-1133">Transmembrane helix</keyword>
<dbReference type="PANTHER" id="PTHR24223">
    <property type="entry name" value="ATP-BINDING CASSETTE SUB-FAMILY C"/>
    <property type="match status" value="1"/>
</dbReference>
<feature type="domain" description="ABC transporter" evidence="10">
    <location>
        <begin position="1138"/>
        <end position="1363"/>
    </location>
</feature>
<dbReference type="GO" id="GO:0005524">
    <property type="term" value="F:ATP binding"/>
    <property type="evidence" value="ECO:0007669"/>
    <property type="project" value="UniProtKB-KW"/>
</dbReference>
<dbReference type="CDD" id="cd03244">
    <property type="entry name" value="ABCC_MRP_domain2"/>
    <property type="match status" value="1"/>
</dbReference>
<dbReference type="PANTHER" id="PTHR24223:SF415">
    <property type="entry name" value="FI20190P1"/>
    <property type="match status" value="1"/>
</dbReference>
<dbReference type="PROSITE" id="PS50893">
    <property type="entry name" value="ABC_TRANSPORTER_2"/>
    <property type="match status" value="2"/>
</dbReference>
<dbReference type="InterPro" id="IPR036640">
    <property type="entry name" value="ABC1_TM_sf"/>
</dbReference>
<evidence type="ECO:0000256" key="6">
    <source>
        <dbReference type="ARBA" id="ARBA00022989"/>
    </source>
</evidence>
<sequence>MMPCCTEDPAIAAAMGQSCSTLQEEAVVVDRSQQSPDDGPDVLGQERLQLSLPAEQNSDHKVAPCQQQPLREEVVIQNGEDEEIAKKKELMAKLMSDTKSLPRSAGFLSRRLGLWVLPLVRRGEGHAVEAQDLPPLQPSARTRQVARRAAELWAAEPRAGGAGGGSLWRLLWRMCRGTLLPGTAVSVVHGVLVVGARPLLLRRIIRTASSLALGDVFALVAVLWGEAVCQMWMKQLISDEPVVLVVAACAGLMSKRIPHIDEGPAPAGTLQAGSEAAVAETTLMGNDLVRTLENARVLFQLTSCVVQVIVGAIVLVYVVGSPAFFGMAVCALSVASTSIFSQINKHNDKRGRLLADLRIALLQQVLEGIRFIKLNAWEESYLQEQASMRSRETLELRRFRTLEMANVTLGRATPPIASMVTFVAMALLGQPMQAAEVFSALSIFLTLRLPLAVMPNCVQMLLSLDISFKRFRRQLERPLVVQQPEPESKAMASSLRDVELRWSMQGPPVLQSLSCDLRWGELVAVVGAVASGKSTLLSGMLGGLSPSKGTCFRCRERIAYVPQRPVIFSGTILENIRMQHPVDKSRLDEALEAAQFSRDLELMPHGLETEIGERGTTLSGGQQTRLNIARAFYHNPAFFIADDPLAAVDVHVSSAMFQALCCWQRGGDVGQFRALVMATNQLHLLSDFDKVLYLEGGRIAVDGSPSEVLAASSQHLQLAELLKSAQTAGAFACEEAGGKPQNPVLIIEPAAAPSSSGAAPPSASPAAGTDAKPGLLTVAGTGKLVMAEHRERGAISRSVPAQYLAAVGRPWTSVYCVCLFLSYSVLAATDWWLAFWLSDTRNQGNSEASLGYAGVYAALAIGHAIFMVLCNYAAAFAGAHASRKLHAECLRHVLQAPLSWFEETPSGRILSRFSADIGAVDLFLPATIDHTCQTVAMTLVVVAGLCVVIPWTSLFIVLVAPAYLRLDRLVNRSSREVKRVCNNSLSPVLTLMQEASASRMLLRVMEQDAWLHERLEVHLDAYNNASYISHSLLTFLRFQGSMIGICSSTIALFLLWGMPSLVDSAPGGQASIGLALTYSFVIPYFISYVSMFASFARMFFTSLERLLELKSERIPQELPWHLAHDPEVNWPSSGSIELRAVTLRYRPDLPPAVNGLTLSLAGGERLGICGRTGAGKSTIAVLLFRLVEIESGSVLIDGVDVKTLGLHALRSAVVAVPQDPFLFEGPMSRNLDPTGAHSPSRLVEALSSVGLNFDLTAEVGKGGGQLSAGQRQLVAIARATLSRGRIVVMDEPTANCDAQTDATLQQLVGGAFAGRTVLCIAHRLNTIMAYDRILVMEAGSAVELGTPSELLATPTTRFARMVGAQSQLTGTESPLGR</sequence>
<dbReference type="SMART" id="SM00382">
    <property type="entry name" value="AAA"/>
    <property type="match status" value="2"/>
</dbReference>
<keyword evidence="2" id="KW-0813">Transport</keyword>
<feature type="transmembrane region" description="Helical" evidence="9">
    <location>
        <begin position="297"/>
        <end position="318"/>
    </location>
</feature>
<dbReference type="InterPro" id="IPR044726">
    <property type="entry name" value="ABCC_6TM_D2"/>
</dbReference>
<dbReference type="SUPFAM" id="SSF52540">
    <property type="entry name" value="P-loop containing nucleoside triphosphate hydrolases"/>
    <property type="match status" value="2"/>
</dbReference>
<evidence type="ECO:0000313" key="13">
    <source>
        <dbReference type="Proteomes" id="UP000626109"/>
    </source>
</evidence>
<proteinExistence type="predicted"/>
<reference evidence="12" key="1">
    <citation type="submission" date="2021-02" db="EMBL/GenBank/DDBJ databases">
        <authorList>
            <person name="Dougan E. K."/>
            <person name="Rhodes N."/>
            <person name="Thang M."/>
            <person name="Chan C."/>
        </authorList>
    </citation>
    <scope>NUCLEOTIDE SEQUENCE</scope>
</reference>
<dbReference type="InterPro" id="IPR050173">
    <property type="entry name" value="ABC_transporter_C-like"/>
</dbReference>
<dbReference type="FunFam" id="3.40.50.300:FF:000630">
    <property type="entry name" value="ATP-binding cassette (ABC) transporter, putative"/>
    <property type="match status" value="1"/>
</dbReference>
<evidence type="ECO:0000256" key="7">
    <source>
        <dbReference type="ARBA" id="ARBA00023136"/>
    </source>
</evidence>
<feature type="transmembrane region" description="Helical" evidence="9">
    <location>
        <begin position="853"/>
        <end position="874"/>
    </location>
</feature>
<dbReference type="GO" id="GO:0140359">
    <property type="term" value="F:ABC-type transporter activity"/>
    <property type="evidence" value="ECO:0007669"/>
    <property type="project" value="InterPro"/>
</dbReference>
<dbReference type="SUPFAM" id="SSF90123">
    <property type="entry name" value="ABC transporter transmembrane region"/>
    <property type="match status" value="2"/>
</dbReference>
<keyword evidence="4" id="KW-0547">Nucleotide-binding</keyword>
<feature type="domain" description="ABC transmembrane type-1" evidence="11">
    <location>
        <begin position="295"/>
        <end position="463"/>
    </location>
</feature>